<proteinExistence type="predicted"/>
<dbReference type="Proteomes" id="UP000694387">
    <property type="component" value="Chromosome 4"/>
</dbReference>
<dbReference type="GeneTree" id="ENSGT00900000142191"/>
<sequence length="85" mass="9626">MSPFSSYNINEDMQENCKFLFLPPEFTVRSSVLRLSQKENVPPKNTAKAIKVTFQSPLRDPQALRILSPTANSKPRLVLLWPPVG</sequence>
<keyword evidence="2" id="KW-1185">Reference proteome</keyword>
<protein>
    <submittedName>
        <fullName evidence="1">Uncharacterized protein</fullName>
    </submittedName>
</protein>
<accession>A0A8C4N508</accession>
<organism evidence="1 2">
    <name type="scientific">Equus asinus</name>
    <name type="common">Donkey</name>
    <name type="synonym">Equus africanus asinus</name>
    <dbReference type="NCBI Taxonomy" id="9793"/>
    <lineage>
        <taxon>Eukaryota</taxon>
        <taxon>Metazoa</taxon>
        <taxon>Chordata</taxon>
        <taxon>Craniata</taxon>
        <taxon>Vertebrata</taxon>
        <taxon>Euteleostomi</taxon>
        <taxon>Mammalia</taxon>
        <taxon>Eutheria</taxon>
        <taxon>Laurasiatheria</taxon>
        <taxon>Perissodactyla</taxon>
        <taxon>Equidae</taxon>
        <taxon>Equus</taxon>
    </lineage>
</organism>
<reference evidence="1" key="2">
    <citation type="submission" date="2025-08" db="UniProtKB">
        <authorList>
            <consortium name="Ensembl"/>
        </authorList>
    </citation>
    <scope>IDENTIFICATION</scope>
</reference>
<evidence type="ECO:0000313" key="1">
    <source>
        <dbReference type="Ensembl" id="ENSEASP00005032448.2"/>
    </source>
</evidence>
<evidence type="ECO:0000313" key="2">
    <source>
        <dbReference type="Proteomes" id="UP000694387"/>
    </source>
</evidence>
<dbReference type="AlphaFoldDB" id="A0A8C4N508"/>
<reference evidence="1 2" key="1">
    <citation type="journal article" date="2020" name="Nat. Commun.">
        <title>Donkey genomes provide new insights into domestication and selection for coat color.</title>
        <authorList>
            <person name="Wang"/>
            <person name="C."/>
            <person name="Li"/>
            <person name="H."/>
            <person name="Guo"/>
            <person name="Y."/>
            <person name="Huang"/>
            <person name="J."/>
            <person name="Sun"/>
            <person name="Y."/>
            <person name="Min"/>
            <person name="J."/>
            <person name="Wang"/>
            <person name="J."/>
            <person name="Fang"/>
            <person name="X."/>
            <person name="Zhao"/>
            <person name="Z."/>
            <person name="Wang"/>
            <person name="S."/>
            <person name="Zhang"/>
            <person name="Y."/>
            <person name="Liu"/>
            <person name="Q."/>
            <person name="Jiang"/>
            <person name="Q."/>
            <person name="Wang"/>
            <person name="X."/>
            <person name="Guo"/>
            <person name="Y."/>
            <person name="Yang"/>
            <person name="C."/>
            <person name="Wang"/>
            <person name="Y."/>
            <person name="Tian"/>
            <person name="F."/>
            <person name="Zhuang"/>
            <person name="G."/>
            <person name="Fan"/>
            <person name="Y."/>
            <person name="Gao"/>
            <person name="Q."/>
            <person name="Li"/>
            <person name="Y."/>
            <person name="Ju"/>
            <person name="Z."/>
            <person name="Li"/>
            <person name="J."/>
            <person name="Li"/>
            <person name="R."/>
            <person name="Hou"/>
            <person name="M."/>
            <person name="Yang"/>
            <person name="G."/>
            <person name="Liu"/>
            <person name="G."/>
            <person name="Liu"/>
            <person name="W."/>
            <person name="Guo"/>
            <person name="J."/>
            <person name="Pan"/>
            <person name="S."/>
            <person name="Fan"/>
            <person name="G."/>
            <person name="Zhang"/>
            <person name="W."/>
            <person name="Zhang"/>
            <person name="R."/>
            <person name="Yu"/>
            <person name="J."/>
            <person name="Zhang"/>
            <person name="X."/>
            <person name="Yin"/>
            <person name="Q."/>
            <person name="Ji"/>
            <person name="C."/>
            <person name="Jin"/>
            <person name="Y."/>
            <person name="Yue"/>
            <person name="G."/>
            <person name="Liu"/>
            <person name="M."/>
            <person name="Xu"/>
            <person name="J."/>
            <person name="Liu"/>
            <person name="S."/>
            <person name="Jordana"/>
            <person name="J."/>
            <person name="Noce"/>
            <person name="A."/>
            <person name="Amills"/>
            <person name="M."/>
            <person name="Wu"/>
            <person name="D.D."/>
            <person name="Li"/>
            <person name="S."/>
            <person name="Zhou"/>
            <person name="X. and Zhong"/>
            <person name="J."/>
        </authorList>
    </citation>
    <scope>NUCLEOTIDE SEQUENCE [LARGE SCALE GENOMIC DNA]</scope>
</reference>
<dbReference type="Ensembl" id="ENSEAST00005035341.2">
    <property type="protein sequence ID" value="ENSEASP00005032448.2"/>
    <property type="gene ID" value="ENSEASG00005022130.2"/>
</dbReference>
<reference evidence="1" key="3">
    <citation type="submission" date="2025-09" db="UniProtKB">
        <authorList>
            <consortium name="Ensembl"/>
        </authorList>
    </citation>
    <scope>IDENTIFICATION</scope>
</reference>
<name>A0A8C4N508_EQUAS</name>